<accession>A0A1M6EK42</accession>
<feature type="signal peptide" evidence="1">
    <location>
        <begin position="1"/>
        <end position="29"/>
    </location>
</feature>
<evidence type="ECO:0008006" key="4">
    <source>
        <dbReference type="Google" id="ProtNLM"/>
    </source>
</evidence>
<sequence>MRKFNLHKLFLAFVMVLGLTFMGSSTADAKDLSLVNNTGYTIVVLNCSPTISNQWYEDVLGNSVWENGTTVILDFDRWALCDTWDFKVHYSNGYTEDWRGVNVNSVNTIILQPNGVNTYL</sequence>
<dbReference type="RefSeq" id="WP_080326014.1">
    <property type="nucleotide sequence ID" value="NZ_FQYW01000015.1"/>
</dbReference>
<organism evidence="2 3">
    <name type="scientific">Anaerovibrio lipolyticus DSM 3074</name>
    <dbReference type="NCBI Taxonomy" id="1120997"/>
    <lineage>
        <taxon>Bacteria</taxon>
        <taxon>Bacillati</taxon>
        <taxon>Bacillota</taxon>
        <taxon>Negativicutes</taxon>
        <taxon>Selenomonadales</taxon>
        <taxon>Selenomonadaceae</taxon>
        <taxon>Anaerovibrio</taxon>
    </lineage>
</organism>
<keyword evidence="1" id="KW-0732">Signal</keyword>
<evidence type="ECO:0000256" key="1">
    <source>
        <dbReference type="SAM" id="SignalP"/>
    </source>
</evidence>
<dbReference type="Proteomes" id="UP000191240">
    <property type="component" value="Unassembled WGS sequence"/>
</dbReference>
<protein>
    <recommendedName>
        <fullName evidence="4">Beta/Gamma crystallin</fullName>
    </recommendedName>
</protein>
<name>A0A1M6EK42_9FIRM</name>
<dbReference type="EMBL" id="FQYW01000015">
    <property type="protein sequence ID" value="SHI85648.1"/>
    <property type="molecule type" value="Genomic_DNA"/>
</dbReference>
<proteinExistence type="predicted"/>
<reference evidence="2 3" key="1">
    <citation type="submission" date="2016-11" db="EMBL/GenBank/DDBJ databases">
        <authorList>
            <person name="Jaros S."/>
            <person name="Januszkiewicz K."/>
            <person name="Wedrychowicz H."/>
        </authorList>
    </citation>
    <scope>NUCLEOTIDE SEQUENCE [LARGE SCALE GENOMIC DNA]</scope>
    <source>
        <strain evidence="2 3">DSM 3074</strain>
    </source>
</reference>
<evidence type="ECO:0000313" key="3">
    <source>
        <dbReference type="Proteomes" id="UP000191240"/>
    </source>
</evidence>
<gene>
    <name evidence="2" type="ORF">SAMN02745671_01921</name>
</gene>
<dbReference type="AlphaFoldDB" id="A0A1M6EK42"/>
<evidence type="ECO:0000313" key="2">
    <source>
        <dbReference type="EMBL" id="SHI85648.1"/>
    </source>
</evidence>
<feature type="chain" id="PRO_5012386980" description="Beta/Gamma crystallin" evidence="1">
    <location>
        <begin position="30"/>
        <end position="120"/>
    </location>
</feature>
<dbReference type="OrthoDB" id="574488at2"/>